<sequence>MRSARAADGRFAWATSDPVRALKPLVFLLCLAPALLLVHDVLYDPEALGANPAETIEHVTGDRSMQFLLGTLAITPLRRITGWGKLIRFRRMLGLFAFFYGVLHLAAYIAFDHYFDVPAILADIVKRPFVTVGFAALVLMTPLAVTSTAGWIRRLGAQNWSRLHKAVYAIAVLGVLHYWWLVKRDLTWPMIYGAILAVLLGWRVWNETLGRQRRRPARVRARAEPGPAE</sequence>
<comment type="function">
    <text evidence="7">Part of the MsrPQ system that repairs oxidized periplasmic proteins containing methionine sulfoxide residues (Met-O), using respiratory chain electrons. Thus protects these proteins from oxidative-stress damage caused by reactive species of oxygen and chlorine generated by the host defense mechanisms. MsrPQ is essential for the maintenance of envelope integrity under bleach stress, rescuing a wide series of structurally unrelated periplasmic proteins from methionine oxidation. MsrQ provides electrons for reduction to the reductase catalytic subunit MsrP, using the quinone pool of the respiratory chain.</text>
</comment>
<keyword evidence="2 7" id="KW-0813">Transport</keyword>
<feature type="transmembrane region" description="Helical" evidence="7">
    <location>
        <begin position="163"/>
        <end position="180"/>
    </location>
</feature>
<dbReference type="RefSeq" id="WP_254745461.1">
    <property type="nucleotide sequence ID" value="NZ_JANCLU010000023.1"/>
</dbReference>
<comment type="similarity">
    <text evidence="7">Belongs to the MsrQ family.</text>
</comment>
<evidence type="ECO:0000259" key="8">
    <source>
        <dbReference type="Pfam" id="PF01794"/>
    </source>
</evidence>
<dbReference type="InterPro" id="IPR022837">
    <property type="entry name" value="MsrQ-like"/>
</dbReference>
<evidence type="ECO:0000256" key="3">
    <source>
        <dbReference type="ARBA" id="ARBA00022692"/>
    </source>
</evidence>
<keyword evidence="3 7" id="KW-0812">Transmembrane</keyword>
<evidence type="ECO:0000256" key="2">
    <source>
        <dbReference type="ARBA" id="ARBA00022448"/>
    </source>
</evidence>
<keyword evidence="10" id="KW-1185">Reference proteome</keyword>
<keyword evidence="7" id="KW-0349">Heme</keyword>
<accession>A0ABT1LGK3</accession>
<feature type="transmembrane region" description="Helical" evidence="7">
    <location>
        <begin position="131"/>
        <end position="151"/>
    </location>
</feature>
<evidence type="ECO:0000256" key="4">
    <source>
        <dbReference type="ARBA" id="ARBA00022989"/>
    </source>
</evidence>
<evidence type="ECO:0000256" key="1">
    <source>
        <dbReference type="ARBA" id="ARBA00004141"/>
    </source>
</evidence>
<comment type="subcellular location">
    <subcellularLocation>
        <location evidence="7">Cell membrane</location>
        <topology evidence="7">Multi-pass membrane protein</topology>
    </subcellularLocation>
    <subcellularLocation>
        <location evidence="1">Membrane</location>
        <topology evidence="1">Multi-pass membrane protein</topology>
    </subcellularLocation>
</comment>
<feature type="transmembrane region" description="Helical" evidence="7">
    <location>
        <begin position="186"/>
        <end position="205"/>
    </location>
</feature>
<proteinExistence type="inferred from homology"/>
<name>A0ABT1LGK3_9HYPH</name>
<keyword evidence="7" id="KW-0288">FMN</keyword>
<comment type="cofactor">
    <cofactor evidence="7">
        <name>heme b</name>
        <dbReference type="ChEBI" id="CHEBI:60344"/>
    </cofactor>
    <text evidence="7">Binds 1 heme b (iron(II)-protoporphyrin IX) group per subunit.</text>
</comment>
<keyword evidence="6 7" id="KW-0472">Membrane</keyword>
<comment type="caution">
    <text evidence="9">The sequence shown here is derived from an EMBL/GenBank/DDBJ whole genome shotgun (WGS) entry which is preliminary data.</text>
</comment>
<dbReference type="Pfam" id="PF01794">
    <property type="entry name" value="Ferric_reduct"/>
    <property type="match status" value="1"/>
</dbReference>
<keyword evidence="4 7" id="KW-1133">Transmembrane helix</keyword>
<dbReference type="Proteomes" id="UP001205890">
    <property type="component" value="Unassembled WGS sequence"/>
</dbReference>
<evidence type="ECO:0000313" key="10">
    <source>
        <dbReference type="Proteomes" id="UP001205890"/>
    </source>
</evidence>
<feature type="transmembrane region" description="Helical" evidence="7">
    <location>
        <begin position="92"/>
        <end position="111"/>
    </location>
</feature>
<dbReference type="EMBL" id="JANCLU010000023">
    <property type="protein sequence ID" value="MCP8940579.1"/>
    <property type="molecule type" value="Genomic_DNA"/>
</dbReference>
<keyword evidence="7" id="KW-1003">Cell membrane</keyword>
<dbReference type="PANTHER" id="PTHR36964:SF1">
    <property type="entry name" value="PROTEIN-METHIONINE-SULFOXIDE REDUCTASE HEME-BINDING SUBUNIT MSRQ"/>
    <property type="match status" value="1"/>
</dbReference>
<keyword evidence="7" id="KW-0479">Metal-binding</keyword>
<feature type="domain" description="Ferric oxidoreductase" evidence="8">
    <location>
        <begin position="65"/>
        <end position="175"/>
    </location>
</feature>
<reference evidence="9 10" key="1">
    <citation type="submission" date="2022-07" db="EMBL/GenBank/DDBJ databases">
        <authorList>
            <person name="Li W.-J."/>
            <person name="Deng Q.-Q."/>
        </authorList>
    </citation>
    <scope>NUCLEOTIDE SEQUENCE [LARGE SCALE GENOMIC DNA]</scope>
    <source>
        <strain evidence="9 10">SYSU M60028</strain>
    </source>
</reference>
<comment type="cofactor">
    <cofactor evidence="7">
        <name>FMN</name>
        <dbReference type="ChEBI" id="CHEBI:58210"/>
    </cofactor>
    <text evidence="7">Binds 1 FMN per subunit.</text>
</comment>
<dbReference type="PANTHER" id="PTHR36964">
    <property type="entry name" value="PROTEIN-METHIONINE-SULFOXIDE REDUCTASE HEME-BINDING SUBUNIT MSRQ"/>
    <property type="match status" value="1"/>
</dbReference>
<gene>
    <name evidence="7" type="primary">msrQ</name>
    <name evidence="9" type="ORF">NK718_18800</name>
</gene>
<evidence type="ECO:0000256" key="7">
    <source>
        <dbReference type="HAMAP-Rule" id="MF_01207"/>
    </source>
</evidence>
<protein>
    <recommendedName>
        <fullName evidence="7">Protein-methionine-sulfoxide reductase heme-binding subunit MsrQ</fullName>
    </recommendedName>
    <alternativeName>
        <fullName evidence="7">Flavocytochrome MsrQ</fullName>
    </alternativeName>
</protein>
<dbReference type="HAMAP" id="MF_01207">
    <property type="entry name" value="MsrQ"/>
    <property type="match status" value="1"/>
</dbReference>
<comment type="subunit">
    <text evidence="7">Heterodimer of a catalytic subunit (MsrP) and a heme-binding subunit (MsrQ).</text>
</comment>
<evidence type="ECO:0000256" key="6">
    <source>
        <dbReference type="ARBA" id="ARBA00023136"/>
    </source>
</evidence>
<comment type="caution">
    <text evidence="7">Lacks conserved residue(s) required for the propagation of feature annotation.</text>
</comment>
<keyword evidence="7" id="KW-0285">Flavoprotein</keyword>
<keyword evidence="5 7" id="KW-0408">Iron</keyword>
<evidence type="ECO:0000256" key="5">
    <source>
        <dbReference type="ARBA" id="ARBA00023004"/>
    </source>
</evidence>
<evidence type="ECO:0000313" key="9">
    <source>
        <dbReference type="EMBL" id="MCP8940579.1"/>
    </source>
</evidence>
<dbReference type="InterPro" id="IPR013130">
    <property type="entry name" value="Fe3_Rdtase_TM_dom"/>
</dbReference>
<organism evidence="9 10">
    <name type="scientific">Alsobacter ponti</name>
    <dbReference type="NCBI Taxonomy" id="2962936"/>
    <lineage>
        <taxon>Bacteria</taxon>
        <taxon>Pseudomonadati</taxon>
        <taxon>Pseudomonadota</taxon>
        <taxon>Alphaproteobacteria</taxon>
        <taxon>Hyphomicrobiales</taxon>
        <taxon>Alsobacteraceae</taxon>
        <taxon>Alsobacter</taxon>
    </lineage>
</organism>
<keyword evidence="7" id="KW-0249">Electron transport</keyword>